<dbReference type="EMBL" id="DQTV01000035">
    <property type="protein sequence ID" value="HIP56745.1"/>
    <property type="molecule type" value="Genomic_DNA"/>
</dbReference>
<sequence length="149" mass="17401">MSTRLYIPIGFNPVFRGCSVSVIYMPCPWYQHGLCTSPKLGTPTDAVVSPERCLREDRYVSCAYFVEDSRVRLDRKNQRREIRIYAPIHALLYDLQIPCPYAEILKLENGIKIAYCHILERPLTRFEASLCSEHWERCPYRLTASTLRI</sequence>
<evidence type="ECO:0000313" key="2">
    <source>
        <dbReference type="Proteomes" id="UP000605805"/>
    </source>
</evidence>
<name>A0A832YS77_9CREN</name>
<gene>
    <name evidence="1" type="ORF">EYH02_01550</name>
</gene>
<dbReference type="AlphaFoldDB" id="A0A832YS77"/>
<protein>
    <submittedName>
        <fullName evidence="1">Uncharacterized protein</fullName>
    </submittedName>
</protein>
<comment type="caution">
    <text evidence="1">The sequence shown here is derived from an EMBL/GenBank/DDBJ whole genome shotgun (WGS) entry which is preliminary data.</text>
</comment>
<proteinExistence type="predicted"/>
<evidence type="ECO:0000313" key="1">
    <source>
        <dbReference type="EMBL" id="HIP56745.1"/>
    </source>
</evidence>
<organism evidence="1 2">
    <name type="scientific">Ignisphaera aggregans</name>
    <dbReference type="NCBI Taxonomy" id="334771"/>
    <lineage>
        <taxon>Archaea</taxon>
        <taxon>Thermoproteota</taxon>
        <taxon>Thermoprotei</taxon>
        <taxon>Desulfurococcales</taxon>
        <taxon>Desulfurococcaceae</taxon>
        <taxon>Ignisphaera</taxon>
    </lineage>
</organism>
<reference evidence="1" key="1">
    <citation type="journal article" date="2020" name="ISME J.">
        <title>Gammaproteobacteria mediating utilization of methyl-, sulfur- and petroleum organic compounds in deep ocean hydrothermal plumes.</title>
        <authorList>
            <person name="Zhou Z."/>
            <person name="Liu Y."/>
            <person name="Pan J."/>
            <person name="Cron B.R."/>
            <person name="Toner B.M."/>
            <person name="Anantharaman K."/>
            <person name="Breier J.A."/>
            <person name="Dick G.J."/>
            <person name="Li M."/>
        </authorList>
    </citation>
    <scope>NUCLEOTIDE SEQUENCE</scope>
    <source>
        <strain evidence="1">SZUA-1435</strain>
    </source>
</reference>
<accession>A0A832YS77</accession>
<dbReference type="Proteomes" id="UP000605805">
    <property type="component" value="Unassembled WGS sequence"/>
</dbReference>